<protein>
    <recommendedName>
        <fullName evidence="2">NYN domain-containing protein</fullName>
    </recommendedName>
</protein>
<dbReference type="AlphaFoldDB" id="A0A8H5G3Z3"/>
<evidence type="ECO:0000259" key="2">
    <source>
        <dbReference type="Pfam" id="PF01936"/>
    </source>
</evidence>
<evidence type="ECO:0000256" key="1">
    <source>
        <dbReference type="SAM" id="MobiDB-lite"/>
    </source>
</evidence>
<proteinExistence type="predicted"/>
<dbReference type="Proteomes" id="UP000559027">
    <property type="component" value="Unassembled WGS sequence"/>
</dbReference>
<feature type="compositionally biased region" description="Polar residues" evidence="1">
    <location>
        <begin position="418"/>
        <end position="448"/>
    </location>
</feature>
<dbReference type="Pfam" id="PF01936">
    <property type="entry name" value="NYN"/>
    <property type="match status" value="1"/>
</dbReference>
<evidence type="ECO:0000313" key="4">
    <source>
        <dbReference type="Proteomes" id="UP000559027"/>
    </source>
</evidence>
<evidence type="ECO:0000313" key="3">
    <source>
        <dbReference type="EMBL" id="KAF5357805.1"/>
    </source>
</evidence>
<dbReference type="OrthoDB" id="3062738at2759"/>
<accession>A0A8H5G3Z3</accession>
<sequence>MILATDAEYGVGREWMVGIRVYKQQFTFLVYIKGKANTRVVNQHLLCSRPHDRDERRPAAQALVNQRRNARKSLQCTVIQTPYLLLVVELLVVSAFVSHTQRHHLALIRCGSFGNVLALYPILDQVDKMPQPKIKVFWDLESCPPPHAYDGSPWDLVKAIRLFTLRFGVVTSFKAYWDLSRPSTTNTEALKAVMPSMGINFVDCSLVKEYDRDALSRTLSAEVLLSAIDDPSDHGPGGNIIMIFSGDRGILHPISLLMLRGCAIYLVVPGQFDRLELSRATQVFDWTTDVLDLKLNTSPASVSVLNAGQSGSSGSNATGPIANKMRHSLDVSRSETPLVSPPKPAVSEVGFFHSKPPPRSPQAATQPQLPPYTSFTNVASLLSPRTPLTNVAPLHSMSATAGTPARADTKPIIVPSPSDFSSGSRTPSVLSRRSSNQTSTFGSTLSRQTRVDLTYSPEKHPGSPGLPRPEPRRQIEVAPTDNWGTNGGWNEGGGWEINSSDWSVKPEKEPEGFQAEAVHRTGLAIGHLVPEPLPGMRDLPSHVALQPEASTADNDNSAFLPLLQCLQKAKAEGKVQVLRSVLGMELSKNKNIYYAAGVTTFSGYVALAAQRGLVTLGVVGGGKDWISLS</sequence>
<comment type="caution">
    <text evidence="3">The sequence shown here is derived from an EMBL/GenBank/DDBJ whole genome shotgun (WGS) entry which is preliminary data.</text>
</comment>
<feature type="region of interest" description="Disordered" evidence="1">
    <location>
        <begin position="399"/>
        <end position="472"/>
    </location>
</feature>
<gene>
    <name evidence="3" type="ORF">D9756_001861</name>
</gene>
<keyword evidence="4" id="KW-1185">Reference proteome</keyword>
<dbReference type="EMBL" id="JAACJO010000005">
    <property type="protein sequence ID" value="KAF5357805.1"/>
    <property type="molecule type" value="Genomic_DNA"/>
</dbReference>
<dbReference type="GO" id="GO:0004540">
    <property type="term" value="F:RNA nuclease activity"/>
    <property type="evidence" value="ECO:0007669"/>
    <property type="project" value="InterPro"/>
</dbReference>
<feature type="domain" description="NYN" evidence="2">
    <location>
        <begin position="133"/>
        <end position="269"/>
    </location>
</feature>
<organism evidence="3 4">
    <name type="scientific">Leucocoprinus leucothites</name>
    <dbReference type="NCBI Taxonomy" id="201217"/>
    <lineage>
        <taxon>Eukaryota</taxon>
        <taxon>Fungi</taxon>
        <taxon>Dikarya</taxon>
        <taxon>Basidiomycota</taxon>
        <taxon>Agaricomycotina</taxon>
        <taxon>Agaricomycetes</taxon>
        <taxon>Agaricomycetidae</taxon>
        <taxon>Agaricales</taxon>
        <taxon>Agaricineae</taxon>
        <taxon>Agaricaceae</taxon>
        <taxon>Leucocoprinus</taxon>
    </lineage>
</organism>
<dbReference type="InterPro" id="IPR021139">
    <property type="entry name" value="NYN"/>
</dbReference>
<name>A0A8H5G3Z3_9AGAR</name>
<reference evidence="3 4" key="1">
    <citation type="journal article" date="2020" name="ISME J.">
        <title>Uncovering the hidden diversity of litter-decomposition mechanisms in mushroom-forming fungi.</title>
        <authorList>
            <person name="Floudas D."/>
            <person name="Bentzer J."/>
            <person name="Ahren D."/>
            <person name="Johansson T."/>
            <person name="Persson P."/>
            <person name="Tunlid A."/>
        </authorList>
    </citation>
    <scope>NUCLEOTIDE SEQUENCE [LARGE SCALE GENOMIC DNA]</scope>
    <source>
        <strain evidence="3 4">CBS 146.42</strain>
    </source>
</reference>